<feature type="transmembrane region" description="Helical" evidence="7">
    <location>
        <begin position="170"/>
        <end position="196"/>
    </location>
</feature>
<dbReference type="STRING" id="1423802.FC56_GL001299"/>
<dbReference type="InterPro" id="IPR036259">
    <property type="entry name" value="MFS_trans_sf"/>
</dbReference>
<dbReference type="GO" id="GO:0022857">
    <property type="term" value="F:transmembrane transporter activity"/>
    <property type="evidence" value="ECO:0007669"/>
    <property type="project" value="InterPro"/>
</dbReference>
<keyword evidence="2" id="KW-0813">Transport</keyword>
<feature type="transmembrane region" description="Helical" evidence="7">
    <location>
        <begin position="250"/>
        <end position="268"/>
    </location>
</feature>
<evidence type="ECO:0000256" key="7">
    <source>
        <dbReference type="SAM" id="Phobius"/>
    </source>
</evidence>
<feature type="transmembrane region" description="Helical" evidence="7">
    <location>
        <begin position="49"/>
        <end position="72"/>
    </location>
</feature>
<keyword evidence="3" id="KW-1003">Cell membrane</keyword>
<evidence type="ECO:0000256" key="1">
    <source>
        <dbReference type="ARBA" id="ARBA00004651"/>
    </source>
</evidence>
<keyword evidence="4 7" id="KW-0812">Transmembrane</keyword>
<dbReference type="AlphaFoldDB" id="A0A0R2D1G9"/>
<dbReference type="CDD" id="cd17324">
    <property type="entry name" value="MFS_NepI_like"/>
    <property type="match status" value="1"/>
</dbReference>
<organism evidence="9 10">
    <name type="scientific">Lentilactobacillus senioris DSM 24302 = JCM 17472</name>
    <dbReference type="NCBI Taxonomy" id="1423802"/>
    <lineage>
        <taxon>Bacteria</taxon>
        <taxon>Bacillati</taxon>
        <taxon>Bacillota</taxon>
        <taxon>Bacilli</taxon>
        <taxon>Lactobacillales</taxon>
        <taxon>Lactobacillaceae</taxon>
        <taxon>Lentilactobacillus</taxon>
    </lineage>
</organism>
<dbReference type="SUPFAM" id="SSF103473">
    <property type="entry name" value="MFS general substrate transporter"/>
    <property type="match status" value="1"/>
</dbReference>
<gene>
    <name evidence="9" type="ORF">FC56_GL001299</name>
</gene>
<feature type="transmembrane region" description="Helical" evidence="7">
    <location>
        <begin position="142"/>
        <end position="164"/>
    </location>
</feature>
<dbReference type="Pfam" id="PF07690">
    <property type="entry name" value="MFS_1"/>
    <property type="match status" value="1"/>
</dbReference>
<dbReference type="EMBL" id="AYZR01000004">
    <property type="protein sequence ID" value="KRM94345.1"/>
    <property type="molecule type" value="Genomic_DNA"/>
</dbReference>
<comment type="subcellular location">
    <subcellularLocation>
        <location evidence="1">Cell membrane</location>
        <topology evidence="1">Multi-pass membrane protein</topology>
    </subcellularLocation>
</comment>
<evidence type="ECO:0000256" key="3">
    <source>
        <dbReference type="ARBA" id="ARBA00022475"/>
    </source>
</evidence>
<feature type="transmembrane region" description="Helical" evidence="7">
    <location>
        <begin position="216"/>
        <end position="238"/>
    </location>
</feature>
<proteinExistence type="predicted"/>
<evidence type="ECO:0000313" key="10">
    <source>
        <dbReference type="Proteomes" id="UP000051256"/>
    </source>
</evidence>
<feature type="transmembrane region" description="Helical" evidence="7">
    <location>
        <begin position="84"/>
        <end position="110"/>
    </location>
</feature>
<dbReference type="InterPro" id="IPR011701">
    <property type="entry name" value="MFS"/>
</dbReference>
<dbReference type="InterPro" id="IPR020846">
    <property type="entry name" value="MFS_dom"/>
</dbReference>
<keyword evidence="6 7" id="KW-0472">Membrane</keyword>
<dbReference type="PANTHER" id="PTHR43124:SF8">
    <property type="entry name" value="INNER MEMBRANE TRANSPORT PROTEIN YDHP"/>
    <property type="match status" value="1"/>
</dbReference>
<protein>
    <submittedName>
        <fullName evidence="9">Transport protein</fullName>
    </submittedName>
</protein>
<evidence type="ECO:0000256" key="6">
    <source>
        <dbReference type="ARBA" id="ARBA00023136"/>
    </source>
</evidence>
<dbReference type="Proteomes" id="UP000051256">
    <property type="component" value="Unassembled WGS sequence"/>
</dbReference>
<comment type="caution">
    <text evidence="9">The sequence shown here is derived from an EMBL/GenBank/DDBJ whole genome shotgun (WGS) entry which is preliminary data.</text>
</comment>
<feature type="transmembrane region" description="Helical" evidence="7">
    <location>
        <begin position="280"/>
        <end position="299"/>
    </location>
</feature>
<sequence length="399" mass="42243">MKISVTTNSKPTVSPTLTLMALAISAFAIGSTEFISVGLLPLISHSFGVSISNAGLTVSVYALGITVGAPLMTLLTGRIPRKRLLIYTMLLFIIGNLIDAIAPSFTILLIGRVIAALAHGIFMTISSVIASNVVAPDKRASAIAIMFTGLTVATLTGVPLGTYIGNTFSWHFSFLFITIVGVISLIANLLLVPSNLPLPEKSTIKGIGRILTNPQLLLVLALTVVGYGSPYVIYTYLSPILAHLGYSSNMIVWLLLLYGVMVAIGNTIGGRLANKNPVKALLGMFAILIAAYLLVIIFFNSHWLGLIAVLIMGMLAFMNVPGLQLYIVQLAEKNTPNDVTMASALNISAFNLGITLGSMIGGQVVAHVGLSATPYFSIGMAVITVLLNIWLLKMAAQNK</sequence>
<dbReference type="PROSITE" id="PS50850">
    <property type="entry name" value="MFS"/>
    <property type="match status" value="1"/>
</dbReference>
<feature type="domain" description="Major facilitator superfamily (MFS) profile" evidence="8">
    <location>
        <begin position="18"/>
        <end position="396"/>
    </location>
</feature>
<name>A0A0R2D1G9_9LACO</name>
<feature type="transmembrane region" description="Helical" evidence="7">
    <location>
        <begin position="305"/>
        <end position="327"/>
    </location>
</feature>
<feature type="transmembrane region" description="Helical" evidence="7">
    <location>
        <begin position="339"/>
        <end position="360"/>
    </location>
</feature>
<evidence type="ECO:0000313" key="9">
    <source>
        <dbReference type="EMBL" id="KRM94345.1"/>
    </source>
</evidence>
<reference evidence="9 10" key="1">
    <citation type="journal article" date="2015" name="Genome Announc.">
        <title>Expanding the biotechnology potential of lactobacilli through comparative genomics of 213 strains and associated genera.</title>
        <authorList>
            <person name="Sun Z."/>
            <person name="Harris H.M."/>
            <person name="McCann A."/>
            <person name="Guo C."/>
            <person name="Argimon S."/>
            <person name="Zhang W."/>
            <person name="Yang X."/>
            <person name="Jeffery I.B."/>
            <person name="Cooney J.C."/>
            <person name="Kagawa T.F."/>
            <person name="Liu W."/>
            <person name="Song Y."/>
            <person name="Salvetti E."/>
            <person name="Wrobel A."/>
            <person name="Rasinkangas P."/>
            <person name="Parkhill J."/>
            <person name="Rea M.C."/>
            <person name="O'Sullivan O."/>
            <person name="Ritari J."/>
            <person name="Douillard F.P."/>
            <person name="Paul Ross R."/>
            <person name="Yang R."/>
            <person name="Briner A.E."/>
            <person name="Felis G.E."/>
            <person name="de Vos W.M."/>
            <person name="Barrangou R."/>
            <person name="Klaenhammer T.R."/>
            <person name="Caufield P.W."/>
            <person name="Cui Y."/>
            <person name="Zhang H."/>
            <person name="O'Toole P.W."/>
        </authorList>
    </citation>
    <scope>NUCLEOTIDE SEQUENCE [LARGE SCALE GENOMIC DNA]</scope>
    <source>
        <strain evidence="9 10">DSM 24302</strain>
    </source>
</reference>
<dbReference type="RefSeq" id="WP_056977514.1">
    <property type="nucleotide sequence ID" value="NZ_AYZR01000004.1"/>
</dbReference>
<dbReference type="GO" id="GO:0005886">
    <property type="term" value="C:plasma membrane"/>
    <property type="evidence" value="ECO:0007669"/>
    <property type="project" value="UniProtKB-SubCell"/>
</dbReference>
<keyword evidence="5 7" id="KW-1133">Transmembrane helix</keyword>
<feature type="transmembrane region" description="Helical" evidence="7">
    <location>
        <begin position="372"/>
        <end position="392"/>
    </location>
</feature>
<evidence type="ECO:0000256" key="5">
    <source>
        <dbReference type="ARBA" id="ARBA00022989"/>
    </source>
</evidence>
<evidence type="ECO:0000259" key="8">
    <source>
        <dbReference type="PROSITE" id="PS50850"/>
    </source>
</evidence>
<dbReference type="Gene3D" id="1.20.1250.20">
    <property type="entry name" value="MFS general substrate transporter like domains"/>
    <property type="match status" value="1"/>
</dbReference>
<dbReference type="PATRIC" id="fig|1423802.4.peg.1318"/>
<keyword evidence="10" id="KW-1185">Reference proteome</keyword>
<feature type="transmembrane region" description="Helical" evidence="7">
    <location>
        <begin position="116"/>
        <end position="135"/>
    </location>
</feature>
<dbReference type="PANTHER" id="PTHR43124">
    <property type="entry name" value="PURINE EFFLUX PUMP PBUE"/>
    <property type="match status" value="1"/>
</dbReference>
<evidence type="ECO:0000256" key="4">
    <source>
        <dbReference type="ARBA" id="ARBA00022692"/>
    </source>
</evidence>
<accession>A0A0R2D1G9</accession>
<feature type="transmembrane region" description="Helical" evidence="7">
    <location>
        <begin position="21"/>
        <end position="43"/>
    </location>
</feature>
<dbReference type="InterPro" id="IPR050189">
    <property type="entry name" value="MFS_Efflux_Transporters"/>
</dbReference>
<evidence type="ECO:0000256" key="2">
    <source>
        <dbReference type="ARBA" id="ARBA00022448"/>
    </source>
</evidence>